<feature type="repeat" description="WD" evidence="6">
    <location>
        <begin position="161"/>
        <end position="203"/>
    </location>
</feature>
<evidence type="ECO:0000256" key="6">
    <source>
        <dbReference type="PROSITE-ProRule" id="PRU00221"/>
    </source>
</evidence>
<dbReference type="CDD" id="cd00200">
    <property type="entry name" value="WD40"/>
    <property type="match status" value="1"/>
</dbReference>
<comment type="caution">
    <text evidence="8">The sequence shown here is derived from an EMBL/GenBank/DDBJ whole genome shotgun (WGS) entry which is preliminary data.</text>
</comment>
<evidence type="ECO:0000313" key="8">
    <source>
        <dbReference type="EMBL" id="OZJ02132.1"/>
    </source>
</evidence>
<dbReference type="PROSITE" id="PS50294">
    <property type="entry name" value="WD_REPEATS_REGION"/>
    <property type="match status" value="3"/>
</dbReference>
<dbReference type="SUPFAM" id="SSF50978">
    <property type="entry name" value="WD40 repeat-like"/>
    <property type="match status" value="1"/>
</dbReference>
<dbReference type="GO" id="GO:0034511">
    <property type="term" value="F:U3 snoRNA binding"/>
    <property type="evidence" value="ECO:0007669"/>
    <property type="project" value="EnsemblFungi"/>
</dbReference>
<gene>
    <name evidence="8" type="ORF">BZG36_04583</name>
</gene>
<feature type="repeat" description="WD" evidence="6">
    <location>
        <begin position="119"/>
        <end position="160"/>
    </location>
</feature>
<dbReference type="GO" id="GO:0045943">
    <property type="term" value="P:positive regulation of transcription by RNA polymerase I"/>
    <property type="evidence" value="ECO:0007669"/>
    <property type="project" value="EnsemblFungi"/>
</dbReference>
<dbReference type="InterPro" id="IPR036322">
    <property type="entry name" value="WD40_repeat_dom_sf"/>
</dbReference>
<dbReference type="EMBL" id="MVBO01000186">
    <property type="protein sequence ID" value="OZJ02132.1"/>
    <property type="molecule type" value="Genomic_DNA"/>
</dbReference>
<dbReference type="Pfam" id="PF00400">
    <property type="entry name" value="WD40"/>
    <property type="match status" value="4"/>
</dbReference>
<dbReference type="PROSITE" id="PS50082">
    <property type="entry name" value="WD_REPEATS_2"/>
    <property type="match status" value="3"/>
</dbReference>
<feature type="repeat" description="WD" evidence="6">
    <location>
        <begin position="245"/>
        <end position="286"/>
    </location>
</feature>
<dbReference type="Proteomes" id="UP000242875">
    <property type="component" value="Unassembled WGS sequence"/>
</dbReference>
<dbReference type="InterPro" id="IPR018983">
    <property type="entry name" value="U3_snoRNA-assocProt_15_C"/>
</dbReference>
<protein>
    <recommendedName>
        <fullName evidence="7">U3 small nucleolar RNA-associated protein 15 C-terminal domain-containing protein</fullName>
    </recommendedName>
</protein>
<comment type="subcellular location">
    <subcellularLocation>
        <location evidence="1">Nucleus</location>
        <location evidence="1">Nucleolus</location>
    </subcellularLocation>
</comment>
<dbReference type="InterPro" id="IPR015943">
    <property type="entry name" value="WD40/YVTN_repeat-like_dom_sf"/>
</dbReference>
<dbReference type="PANTHER" id="PTHR19924:SF26">
    <property type="entry name" value="U3 SMALL NUCLEOLAR RNA-ASSOCIATED PROTEIN 15 HOMOLOG"/>
    <property type="match status" value="1"/>
</dbReference>
<evidence type="ECO:0000256" key="1">
    <source>
        <dbReference type="ARBA" id="ARBA00004604"/>
    </source>
</evidence>
<dbReference type="Gene3D" id="2.130.10.10">
    <property type="entry name" value="YVTN repeat-like/Quinoprotein amine dehydrogenase"/>
    <property type="match status" value="2"/>
</dbReference>
<sequence>MSTDFQKLAVKRYPKVIGRKSEEYRYWRKFKSPILAKEYASVTSVHFSPVAPHDFAVTASARVQIYSAKTHTAKKTISRFKDTAYGATFRNDGKLIVAGDATGLVQVFDVGSRAILRTFREHTHPVHVTKFLPNNTQIMTAGDDKIVKVWDIPSETAITTFRDHTDYIRSGSISPDDPNLILSGSYDRSIKLFDLRANSCVMTMDHHDPVEDLLMFPGGGVVVSAGGTNIKVWDLFAGGRPMQVLSNHQKTVTSLCFDGNYTRLLAGSLDQHVKIYNVQDYKVVHSVKYPAPILSVALSPDDTHLVTGMANGLLSIRQRQLKAAETPSKKDTDDYLRTGSYRFFIRGQTYTGNSDDFTVESKRKRRLADYDRLLKKFEYGNALDAALRSSHPPVIIVSLLQELIHRDGLSQALSGRDDISLEPIVYFIVKHVDNPKYSNLLIDVTECILELYASVLGQSPLVDDLITRLQTKVNKEVLFQKDLQQVLGSIEMLFAKSTGHAAPPGYTPEIPNGIVA</sequence>
<dbReference type="AlphaFoldDB" id="A0A261XUW5"/>
<dbReference type="PROSITE" id="PS00678">
    <property type="entry name" value="WD_REPEATS_1"/>
    <property type="match status" value="1"/>
</dbReference>
<keyword evidence="3 6" id="KW-0853">WD repeat</keyword>
<organism evidence="8 9">
    <name type="scientific">Bifiguratus adelaidae</name>
    <dbReference type="NCBI Taxonomy" id="1938954"/>
    <lineage>
        <taxon>Eukaryota</taxon>
        <taxon>Fungi</taxon>
        <taxon>Fungi incertae sedis</taxon>
        <taxon>Mucoromycota</taxon>
        <taxon>Mucoromycotina</taxon>
        <taxon>Endogonomycetes</taxon>
        <taxon>Endogonales</taxon>
        <taxon>Endogonales incertae sedis</taxon>
        <taxon>Bifiguratus</taxon>
    </lineage>
</organism>
<evidence type="ECO:0000256" key="5">
    <source>
        <dbReference type="ARBA" id="ARBA00023242"/>
    </source>
</evidence>
<evidence type="ECO:0000256" key="2">
    <source>
        <dbReference type="ARBA" id="ARBA00022552"/>
    </source>
</evidence>
<dbReference type="SMART" id="SM00320">
    <property type="entry name" value="WD40"/>
    <property type="match status" value="7"/>
</dbReference>
<keyword evidence="5" id="KW-0539">Nucleus</keyword>
<evidence type="ECO:0000259" key="7">
    <source>
        <dbReference type="Pfam" id="PF09384"/>
    </source>
</evidence>
<keyword evidence="9" id="KW-1185">Reference proteome</keyword>
<evidence type="ECO:0000256" key="3">
    <source>
        <dbReference type="ARBA" id="ARBA00022574"/>
    </source>
</evidence>
<proteinExistence type="predicted"/>
<evidence type="ECO:0000313" key="9">
    <source>
        <dbReference type="Proteomes" id="UP000242875"/>
    </source>
</evidence>
<keyword evidence="4" id="KW-0677">Repeat</keyword>
<keyword evidence="2" id="KW-0698">rRNA processing</keyword>
<dbReference type="InterPro" id="IPR001680">
    <property type="entry name" value="WD40_rpt"/>
</dbReference>
<dbReference type="GO" id="GO:0032040">
    <property type="term" value="C:small-subunit processome"/>
    <property type="evidence" value="ECO:0007669"/>
    <property type="project" value="EnsemblFungi"/>
</dbReference>
<accession>A0A261XUW5</accession>
<dbReference type="InterPro" id="IPR019775">
    <property type="entry name" value="WD40_repeat_CS"/>
</dbReference>
<feature type="domain" description="U3 small nucleolar RNA-associated protein 15 C-terminal" evidence="7">
    <location>
        <begin position="350"/>
        <end position="493"/>
    </location>
</feature>
<dbReference type="Pfam" id="PF09384">
    <property type="entry name" value="UTP15_C"/>
    <property type="match status" value="1"/>
</dbReference>
<dbReference type="GO" id="GO:0000462">
    <property type="term" value="P:maturation of SSU-rRNA from tricistronic rRNA transcript (SSU-rRNA, 5.8S rRNA, LSU-rRNA)"/>
    <property type="evidence" value="ECO:0007669"/>
    <property type="project" value="EnsemblFungi"/>
</dbReference>
<dbReference type="GO" id="GO:0033553">
    <property type="term" value="C:rDNA heterochromatin"/>
    <property type="evidence" value="ECO:0007669"/>
    <property type="project" value="EnsemblFungi"/>
</dbReference>
<dbReference type="OrthoDB" id="431715at2759"/>
<dbReference type="PANTHER" id="PTHR19924">
    <property type="entry name" value="UTP15 U3 SMALL NUCLEOLAR RNA-ASSOCIATED PROTEIN 15 FAMILY MEMBER"/>
    <property type="match status" value="1"/>
</dbReference>
<reference evidence="8 9" key="1">
    <citation type="journal article" date="2017" name="Mycologia">
        <title>Bifiguratus adelaidae, gen. et sp. nov., a new member of Mucoromycotina in endophytic and soil-dwelling habitats.</title>
        <authorList>
            <person name="Torres-Cruz T.J."/>
            <person name="Billingsley Tobias T.L."/>
            <person name="Almatruk M."/>
            <person name="Hesse C."/>
            <person name="Kuske C.R."/>
            <person name="Desiro A."/>
            <person name="Benucci G.M."/>
            <person name="Bonito G."/>
            <person name="Stajich J.E."/>
            <person name="Dunlap C."/>
            <person name="Arnold A.E."/>
            <person name="Porras-Alfaro A."/>
        </authorList>
    </citation>
    <scope>NUCLEOTIDE SEQUENCE [LARGE SCALE GENOMIC DNA]</scope>
    <source>
        <strain evidence="8 9">AZ0501</strain>
    </source>
</reference>
<name>A0A261XUW5_9FUNG</name>
<dbReference type="GO" id="GO:0034455">
    <property type="term" value="C:t-UTP complex"/>
    <property type="evidence" value="ECO:0007669"/>
    <property type="project" value="EnsemblFungi"/>
</dbReference>
<evidence type="ECO:0000256" key="4">
    <source>
        <dbReference type="ARBA" id="ARBA00022737"/>
    </source>
</evidence>